<evidence type="ECO:0000259" key="1">
    <source>
        <dbReference type="PROSITE" id="PS51233"/>
    </source>
</evidence>
<dbReference type="Proteomes" id="UP001162483">
    <property type="component" value="Unassembled WGS sequence"/>
</dbReference>
<accession>A0ABN9FX42</accession>
<evidence type="ECO:0000313" key="2">
    <source>
        <dbReference type="EMBL" id="CAI9601660.1"/>
    </source>
</evidence>
<gene>
    <name evidence="2" type="ORF">SPARVUS_LOCUS13008594</name>
</gene>
<dbReference type="PANTHER" id="PTHR46160:SF8">
    <property type="entry name" value="VWFD DOMAIN-CONTAINING PROTEIN"/>
    <property type="match status" value="1"/>
</dbReference>
<dbReference type="Pfam" id="PF00094">
    <property type="entry name" value="VWD"/>
    <property type="match status" value="1"/>
</dbReference>
<organism evidence="2 3">
    <name type="scientific">Staurois parvus</name>
    <dbReference type="NCBI Taxonomy" id="386267"/>
    <lineage>
        <taxon>Eukaryota</taxon>
        <taxon>Metazoa</taxon>
        <taxon>Chordata</taxon>
        <taxon>Craniata</taxon>
        <taxon>Vertebrata</taxon>
        <taxon>Euteleostomi</taxon>
        <taxon>Amphibia</taxon>
        <taxon>Batrachia</taxon>
        <taxon>Anura</taxon>
        <taxon>Neobatrachia</taxon>
        <taxon>Ranoidea</taxon>
        <taxon>Ranidae</taxon>
        <taxon>Staurois</taxon>
    </lineage>
</organism>
<evidence type="ECO:0000313" key="3">
    <source>
        <dbReference type="Proteomes" id="UP001162483"/>
    </source>
</evidence>
<sequence length="224" mass="24750">MTSIILLAQSSGLMIPAPLNADVPSEGGSLVCNSASCPPGKYCGITNGVPGCFDLTFGNCVTWGDPHYDTFDKEVHHFMGICTYTLSKLCTNSTSLPYFNIEAKNEHRHGITTVSYIQKVMVDVYDHKIGIFKAKPSQVLVDHIWRNLPVILANGSLTVKQSGRYVIVETDFHLTVSYDTDHTVDVKVPTNYFNQTCGMCGNFNGIRQDDYLMRNGQLAQNSNQ</sequence>
<feature type="domain" description="VWFD" evidence="1">
    <location>
        <begin position="58"/>
        <end position="224"/>
    </location>
</feature>
<protein>
    <recommendedName>
        <fullName evidence="1">VWFD domain-containing protein</fullName>
    </recommendedName>
</protein>
<dbReference type="PANTHER" id="PTHR46160">
    <property type="entry name" value="ALPHA-TECTORIN-RELATED"/>
    <property type="match status" value="1"/>
</dbReference>
<name>A0ABN9FX42_9NEOB</name>
<proteinExistence type="predicted"/>
<dbReference type="InterPro" id="IPR052749">
    <property type="entry name" value="Alpha-tectorin"/>
</dbReference>
<dbReference type="SMART" id="SM00216">
    <property type="entry name" value="VWD"/>
    <property type="match status" value="1"/>
</dbReference>
<comment type="caution">
    <text evidence="2">The sequence shown here is derived from an EMBL/GenBank/DDBJ whole genome shotgun (WGS) entry which is preliminary data.</text>
</comment>
<feature type="non-terminal residue" evidence="2">
    <location>
        <position position="224"/>
    </location>
</feature>
<dbReference type="InterPro" id="IPR001846">
    <property type="entry name" value="VWF_type-D"/>
</dbReference>
<reference evidence="2" key="1">
    <citation type="submission" date="2023-05" db="EMBL/GenBank/DDBJ databases">
        <authorList>
            <person name="Stuckert A."/>
        </authorList>
    </citation>
    <scope>NUCLEOTIDE SEQUENCE</scope>
</reference>
<dbReference type="PROSITE" id="PS51233">
    <property type="entry name" value="VWFD"/>
    <property type="match status" value="1"/>
</dbReference>
<keyword evidence="3" id="KW-1185">Reference proteome</keyword>
<dbReference type="EMBL" id="CATNWA010017593">
    <property type="protein sequence ID" value="CAI9601660.1"/>
    <property type="molecule type" value="Genomic_DNA"/>
</dbReference>